<feature type="transmembrane region" description="Helical" evidence="6">
    <location>
        <begin position="188"/>
        <end position="211"/>
    </location>
</feature>
<evidence type="ECO:0000256" key="1">
    <source>
        <dbReference type="ARBA" id="ARBA00004141"/>
    </source>
</evidence>
<reference evidence="9" key="1">
    <citation type="submission" date="2022-10" db="EMBL/GenBank/DDBJ databases">
        <authorList>
            <person name="Chen Y."/>
            <person name="Dougan E. K."/>
            <person name="Chan C."/>
            <person name="Rhodes N."/>
            <person name="Thang M."/>
        </authorList>
    </citation>
    <scope>NUCLEOTIDE SEQUENCE</scope>
</reference>
<evidence type="ECO:0000313" key="9">
    <source>
        <dbReference type="EMBL" id="CAI3980912.1"/>
    </source>
</evidence>
<comment type="subcellular location">
    <subcellularLocation>
        <location evidence="1">Membrane</location>
        <topology evidence="1">Multi-pass membrane protein</topology>
    </subcellularLocation>
</comment>
<evidence type="ECO:0000256" key="5">
    <source>
        <dbReference type="ARBA" id="ARBA00023136"/>
    </source>
</evidence>
<evidence type="ECO:0000259" key="7">
    <source>
        <dbReference type="Pfam" id="PF10520"/>
    </source>
</evidence>
<dbReference type="GO" id="GO:0016020">
    <property type="term" value="C:membrane"/>
    <property type="evidence" value="ECO:0007669"/>
    <property type="project" value="UniProtKB-SubCell"/>
</dbReference>
<feature type="domain" description="Temptin Cys/Cys disulfide" evidence="8">
    <location>
        <begin position="43"/>
        <end position="122"/>
    </location>
</feature>
<accession>A0A9P1BWC1</accession>
<feature type="transmembrane region" description="Helical" evidence="6">
    <location>
        <begin position="284"/>
        <end position="302"/>
    </location>
</feature>
<dbReference type="EMBL" id="CAMXCT020000596">
    <property type="protein sequence ID" value="CAL1134287.1"/>
    <property type="molecule type" value="Genomic_DNA"/>
</dbReference>
<dbReference type="EMBL" id="CAMXCT030000596">
    <property type="protein sequence ID" value="CAL4768224.1"/>
    <property type="molecule type" value="Genomic_DNA"/>
</dbReference>
<dbReference type="InterPro" id="IPR019547">
    <property type="entry name" value="Lipid_desat"/>
</dbReference>
<evidence type="ECO:0000313" key="11">
    <source>
        <dbReference type="Proteomes" id="UP001152797"/>
    </source>
</evidence>
<dbReference type="PANTHER" id="PTHR48230:SF1">
    <property type="entry name" value="LIPID DESATURASE DOMAIN-CONTAINING PROTEIN"/>
    <property type="match status" value="1"/>
</dbReference>
<dbReference type="AlphaFoldDB" id="A0A9P1BWC1"/>
<dbReference type="Pfam" id="PF24784">
    <property type="entry name" value="Temptin_C"/>
    <property type="match status" value="1"/>
</dbReference>
<evidence type="ECO:0000256" key="2">
    <source>
        <dbReference type="ARBA" id="ARBA00007620"/>
    </source>
</evidence>
<evidence type="ECO:0000259" key="8">
    <source>
        <dbReference type="Pfam" id="PF24784"/>
    </source>
</evidence>
<feature type="transmembrane region" description="Helical" evidence="6">
    <location>
        <begin position="250"/>
        <end position="272"/>
    </location>
</feature>
<protein>
    <submittedName>
        <fullName evidence="10">Lipid desaturase domain-containing protein</fullName>
    </submittedName>
</protein>
<dbReference type="InterPro" id="IPR057626">
    <property type="entry name" value="S-S_Temptin"/>
</dbReference>
<sequence length="429" mass="50179">MRQSRWVIGFFALSLTCSFLLILEREIREYFAFRDRPLFRELVNKVPNARHVWFAWNLADTNNYLLWLFGKDKMYQIGLFGYHALMTNASWKALCTMDSDKDGLSNGVELGDPCCHWEPGALASGDFEIRHNLEYRRWLVSHPSHPTKRNKHVHSFPQTCAEEYDVEQYKRIFHDFYFSRLDEPMEDVPWSVVKMAAFAFMILQLSLWFAFGGLGDDLFTRKSPLSTGLRAFLIVLSFLYMDLSSGVIHLILDYAPPFLPIIGGLAGGFRYHHEDPTAICRISWFEYASHTHLLAVVVLFVLRLGPHSRGLRFFWVWGLVWSHLFQSAHRWTHFPPDELHWWVTGLQRMLVLSHERHMEHHQDLEKQFTILSGHTDLILDPLVKLLPAAHYDYWCVIGVLWFFLPVFVDLWLLSDEKMSSASGKVDDKV</sequence>
<evidence type="ECO:0000256" key="3">
    <source>
        <dbReference type="ARBA" id="ARBA00022692"/>
    </source>
</evidence>
<evidence type="ECO:0000313" key="10">
    <source>
        <dbReference type="EMBL" id="CAL4768224.1"/>
    </source>
</evidence>
<feature type="domain" description="Lipid desaturase" evidence="7">
    <location>
        <begin position="240"/>
        <end position="381"/>
    </location>
</feature>
<dbReference type="EMBL" id="CAMXCT010000596">
    <property type="protein sequence ID" value="CAI3980912.1"/>
    <property type="molecule type" value="Genomic_DNA"/>
</dbReference>
<keyword evidence="11" id="KW-1185">Reference proteome</keyword>
<proteinExistence type="inferred from homology"/>
<dbReference type="PANTHER" id="PTHR48230">
    <property type="match status" value="1"/>
</dbReference>
<dbReference type="Pfam" id="PF10520">
    <property type="entry name" value="Lipid_desat"/>
    <property type="match status" value="1"/>
</dbReference>
<organism evidence="9">
    <name type="scientific">Cladocopium goreaui</name>
    <dbReference type="NCBI Taxonomy" id="2562237"/>
    <lineage>
        <taxon>Eukaryota</taxon>
        <taxon>Sar</taxon>
        <taxon>Alveolata</taxon>
        <taxon>Dinophyceae</taxon>
        <taxon>Suessiales</taxon>
        <taxon>Symbiodiniaceae</taxon>
        <taxon>Cladocopium</taxon>
    </lineage>
</organism>
<feature type="transmembrane region" description="Helical" evidence="6">
    <location>
        <begin position="391"/>
        <end position="413"/>
    </location>
</feature>
<dbReference type="OrthoDB" id="129121at2759"/>
<keyword evidence="3 6" id="KW-0812">Transmembrane</keyword>
<comment type="similarity">
    <text evidence="2">Belongs to the fatty acid desaturase CarF family.</text>
</comment>
<dbReference type="InterPro" id="IPR053335">
    <property type="entry name" value="Fatty_acid_desaturase_CarF"/>
</dbReference>
<evidence type="ECO:0000256" key="6">
    <source>
        <dbReference type="SAM" id="Phobius"/>
    </source>
</evidence>
<comment type="caution">
    <text evidence="9">The sequence shown here is derived from an EMBL/GenBank/DDBJ whole genome shotgun (WGS) entry which is preliminary data.</text>
</comment>
<dbReference type="Proteomes" id="UP001152797">
    <property type="component" value="Unassembled WGS sequence"/>
</dbReference>
<name>A0A9P1BWC1_9DINO</name>
<keyword evidence="4 6" id="KW-1133">Transmembrane helix</keyword>
<reference evidence="10 11" key="2">
    <citation type="submission" date="2024-05" db="EMBL/GenBank/DDBJ databases">
        <authorList>
            <person name="Chen Y."/>
            <person name="Shah S."/>
            <person name="Dougan E. K."/>
            <person name="Thang M."/>
            <person name="Chan C."/>
        </authorList>
    </citation>
    <scope>NUCLEOTIDE SEQUENCE [LARGE SCALE GENOMIC DNA]</scope>
</reference>
<keyword evidence="5 6" id="KW-0472">Membrane</keyword>
<evidence type="ECO:0000256" key="4">
    <source>
        <dbReference type="ARBA" id="ARBA00022989"/>
    </source>
</evidence>
<feature type="transmembrane region" description="Helical" evidence="6">
    <location>
        <begin position="6"/>
        <end position="23"/>
    </location>
</feature>
<gene>
    <name evidence="9" type="ORF">C1SCF055_LOCUS8760</name>
</gene>